<evidence type="ECO:0000259" key="3">
    <source>
        <dbReference type="PROSITE" id="PS50894"/>
    </source>
</evidence>
<dbReference type="GO" id="GO:0000160">
    <property type="term" value="P:phosphorelay signal transduction system"/>
    <property type="evidence" value="ECO:0007669"/>
    <property type="project" value="UniProtKB-KW"/>
</dbReference>
<reference evidence="4 5" key="1">
    <citation type="submission" date="2019-05" db="EMBL/GenBank/DDBJ databases">
        <title>Thiomicrorhabdus sediminis sp. nov, a novel sulfur-oxidizing bacterium isolated from coastal sediment.</title>
        <authorList>
            <person name="Liu X."/>
        </authorList>
    </citation>
    <scope>NUCLEOTIDE SEQUENCE [LARGE SCALE GENOMIC DNA]</scope>
    <source>
        <strain evidence="4 5">G1</strain>
    </source>
</reference>
<dbReference type="PROSITE" id="PS50894">
    <property type="entry name" value="HPT"/>
    <property type="match status" value="1"/>
</dbReference>
<feature type="domain" description="HPt" evidence="3">
    <location>
        <begin position="15"/>
        <end position="108"/>
    </location>
</feature>
<keyword evidence="5" id="KW-1185">Reference proteome</keyword>
<evidence type="ECO:0000256" key="2">
    <source>
        <dbReference type="PROSITE-ProRule" id="PRU00110"/>
    </source>
</evidence>
<dbReference type="InterPro" id="IPR036641">
    <property type="entry name" value="HPT_dom_sf"/>
</dbReference>
<proteinExistence type="predicted"/>
<dbReference type="EMBL" id="CP040602">
    <property type="protein sequence ID" value="QCU89289.1"/>
    <property type="molecule type" value="Genomic_DNA"/>
</dbReference>
<keyword evidence="1" id="KW-0902">Two-component regulatory system</keyword>
<name>A0A4P9K370_9GAMM</name>
<dbReference type="SUPFAM" id="SSF47226">
    <property type="entry name" value="Histidine-containing phosphotransfer domain, HPT domain"/>
    <property type="match status" value="1"/>
</dbReference>
<evidence type="ECO:0000313" key="4">
    <source>
        <dbReference type="EMBL" id="QCU89289.1"/>
    </source>
</evidence>
<evidence type="ECO:0000313" key="5">
    <source>
        <dbReference type="Proteomes" id="UP000304864"/>
    </source>
</evidence>
<dbReference type="InterPro" id="IPR008207">
    <property type="entry name" value="Sig_transdc_His_kin_Hpt_dom"/>
</dbReference>
<gene>
    <name evidence="4" type="ORF">FE785_00910</name>
</gene>
<dbReference type="GO" id="GO:0004672">
    <property type="term" value="F:protein kinase activity"/>
    <property type="evidence" value="ECO:0007669"/>
    <property type="project" value="UniProtKB-ARBA"/>
</dbReference>
<dbReference type="SMART" id="SM00073">
    <property type="entry name" value="HPT"/>
    <property type="match status" value="1"/>
</dbReference>
<accession>A0A4P9K370</accession>
<evidence type="ECO:0000256" key="1">
    <source>
        <dbReference type="ARBA" id="ARBA00023012"/>
    </source>
</evidence>
<feature type="modified residue" description="Phosphohistidine" evidence="2">
    <location>
        <position position="54"/>
    </location>
</feature>
<dbReference type="OrthoDB" id="9131849at2"/>
<keyword evidence="2" id="KW-0597">Phosphoprotein</keyword>
<dbReference type="Pfam" id="PF01627">
    <property type="entry name" value="Hpt"/>
    <property type="match status" value="1"/>
</dbReference>
<organism evidence="4 5">
    <name type="scientific">Thiomicrorhabdus sediminis</name>
    <dbReference type="NCBI Taxonomy" id="2580412"/>
    <lineage>
        <taxon>Bacteria</taxon>
        <taxon>Pseudomonadati</taxon>
        <taxon>Pseudomonadota</taxon>
        <taxon>Gammaproteobacteria</taxon>
        <taxon>Thiotrichales</taxon>
        <taxon>Piscirickettsiaceae</taxon>
        <taxon>Thiomicrorhabdus</taxon>
    </lineage>
</organism>
<dbReference type="Gene3D" id="1.20.120.160">
    <property type="entry name" value="HPT domain"/>
    <property type="match status" value="1"/>
</dbReference>
<sequence length="114" mass="12440">MHLDTDNLNALQAVIGEQINELLQIYLDSTPLYLQQIQNSLDALDFDNLQHAAHTLKGSAGNIGAADLADFCQQLEQQAKNQQSCALASAIEKLAQEAVLVEHEIHAFLGKTSQ</sequence>
<protein>
    <submittedName>
        <fullName evidence="4">Hpt domain-containing protein</fullName>
    </submittedName>
</protein>
<dbReference type="RefSeq" id="WP_138563503.1">
    <property type="nucleotide sequence ID" value="NZ_CP040602.1"/>
</dbReference>
<dbReference type="AlphaFoldDB" id="A0A4P9K370"/>
<dbReference type="Proteomes" id="UP000304864">
    <property type="component" value="Chromosome"/>
</dbReference>
<dbReference type="KEGG" id="thig:FE785_00910"/>
<dbReference type="CDD" id="cd00088">
    <property type="entry name" value="HPT"/>
    <property type="match status" value="1"/>
</dbReference>